<evidence type="ECO:0000256" key="1">
    <source>
        <dbReference type="SAM" id="Phobius"/>
    </source>
</evidence>
<keyword evidence="3" id="KW-1185">Reference proteome</keyword>
<evidence type="ECO:0000313" key="3">
    <source>
        <dbReference type="Proteomes" id="UP000746595"/>
    </source>
</evidence>
<keyword evidence="1" id="KW-1133">Transmembrane helix</keyword>
<gene>
    <name evidence="2" type="ORF">HED64_15120</name>
</gene>
<dbReference type="EMBL" id="JAAWVT010000008">
    <property type="protein sequence ID" value="NKG22030.1"/>
    <property type="molecule type" value="Genomic_DNA"/>
</dbReference>
<sequence>MKNVLVFLISFSLFVGGIYLIGEAWALEQWQWQGLGFLGGILGVTAAFMVPFVIAPRLDP</sequence>
<comment type="caution">
    <text evidence="2">The sequence shown here is derived from an EMBL/GenBank/DDBJ whole genome shotgun (WGS) entry which is preliminary data.</text>
</comment>
<dbReference type="Proteomes" id="UP000746595">
    <property type="component" value="Unassembled WGS sequence"/>
</dbReference>
<name>A0ABX1G6Y7_9MICC</name>
<feature type="transmembrane region" description="Helical" evidence="1">
    <location>
        <begin position="36"/>
        <end position="55"/>
    </location>
</feature>
<protein>
    <submittedName>
        <fullName evidence="2">Uncharacterized protein</fullName>
    </submittedName>
</protein>
<accession>A0ABX1G6Y7</accession>
<keyword evidence="1" id="KW-0472">Membrane</keyword>
<keyword evidence="1" id="KW-0812">Transmembrane</keyword>
<evidence type="ECO:0000313" key="2">
    <source>
        <dbReference type="EMBL" id="NKG22030.1"/>
    </source>
</evidence>
<dbReference type="RefSeq" id="WP_168152831.1">
    <property type="nucleotide sequence ID" value="NZ_JAAWVT010000008.1"/>
</dbReference>
<reference evidence="2 3" key="1">
    <citation type="submission" date="2020-04" db="EMBL/GenBank/DDBJ databases">
        <title>Paeniglutamicibacter sp. ANT13_2, a novel actinomycete isolated from sediment in Antarctica.</title>
        <authorList>
            <person name="Sakdapetsiri C."/>
            <person name="Pinyakong O."/>
        </authorList>
    </citation>
    <scope>NUCLEOTIDE SEQUENCE [LARGE SCALE GENOMIC DNA]</scope>
    <source>
        <strain evidence="2 3">ANT13_2</strain>
    </source>
</reference>
<proteinExistence type="predicted"/>
<organism evidence="2 3">
    <name type="scientific">Paeniglutamicibacter terrestris</name>
    <dbReference type="NCBI Taxonomy" id="2723403"/>
    <lineage>
        <taxon>Bacteria</taxon>
        <taxon>Bacillati</taxon>
        <taxon>Actinomycetota</taxon>
        <taxon>Actinomycetes</taxon>
        <taxon>Micrococcales</taxon>
        <taxon>Micrococcaceae</taxon>
        <taxon>Paeniglutamicibacter</taxon>
    </lineage>
</organism>